<evidence type="ECO:0000259" key="2">
    <source>
        <dbReference type="SMART" id="SM00903"/>
    </source>
</evidence>
<gene>
    <name evidence="3" type="ORF">CLV35_3580</name>
</gene>
<accession>A0A420XJZ3</accession>
<dbReference type="PANTHER" id="PTHR30466:SF1">
    <property type="entry name" value="FMN REDUCTASE (NADH) RUTF"/>
    <property type="match status" value="1"/>
</dbReference>
<dbReference type="InterPro" id="IPR050268">
    <property type="entry name" value="NADH-dep_flavin_reductase"/>
</dbReference>
<dbReference type="SMART" id="SM00903">
    <property type="entry name" value="Flavin_Reduct"/>
    <property type="match status" value="1"/>
</dbReference>
<dbReference type="OrthoDB" id="8901155at2"/>
<sequence>MTALYESDLDVARVTSDLFKQVFRRHAAGVAVIATGGASPTGFTATSLVSLSADPPLLSFNVSHGSSSWPAVERATHLSLHLLAVDQQDVATVFATSGIDRFAALDDWRRGPLGLPVIGGVMAWMAVAVRAKVPAGDSSVVIAEVMHAEHTDSDPLLFHGGRYGALSRPAGVQ</sequence>
<dbReference type="RefSeq" id="WP_121194850.1">
    <property type="nucleotide sequence ID" value="NZ_RBWV01000016.1"/>
</dbReference>
<dbReference type="EMBL" id="RBWV01000016">
    <property type="protein sequence ID" value="RKS68454.1"/>
    <property type="molecule type" value="Genomic_DNA"/>
</dbReference>
<feature type="domain" description="Flavin reductase like" evidence="2">
    <location>
        <begin position="23"/>
        <end position="165"/>
    </location>
</feature>
<evidence type="ECO:0000313" key="4">
    <source>
        <dbReference type="Proteomes" id="UP000281955"/>
    </source>
</evidence>
<dbReference type="GO" id="GO:0042602">
    <property type="term" value="F:riboflavin reductase (NADPH) activity"/>
    <property type="evidence" value="ECO:0007669"/>
    <property type="project" value="TreeGrafter"/>
</dbReference>
<dbReference type="FunCoup" id="A0A420XJZ3">
    <property type="interactions" value="5"/>
</dbReference>
<reference evidence="3 4" key="1">
    <citation type="submission" date="2018-10" db="EMBL/GenBank/DDBJ databases">
        <title>Genomic Encyclopedia of Archaeal and Bacterial Type Strains, Phase II (KMG-II): from individual species to whole genera.</title>
        <authorList>
            <person name="Goeker M."/>
        </authorList>
    </citation>
    <scope>NUCLEOTIDE SEQUENCE [LARGE SCALE GENOMIC DNA]</scope>
    <source>
        <strain evidence="3 4">RP-AC37</strain>
    </source>
</reference>
<dbReference type="Proteomes" id="UP000281955">
    <property type="component" value="Unassembled WGS sequence"/>
</dbReference>
<name>A0A420XJZ3_9ACTN</name>
<dbReference type="Pfam" id="PF01613">
    <property type="entry name" value="Flavin_Reduct"/>
    <property type="match status" value="1"/>
</dbReference>
<dbReference type="InParanoid" id="A0A420XJZ3"/>
<keyword evidence="1" id="KW-0560">Oxidoreductase</keyword>
<dbReference type="InterPro" id="IPR002563">
    <property type="entry name" value="Flavin_Rdtase-like_dom"/>
</dbReference>
<comment type="caution">
    <text evidence="3">The sequence shown here is derived from an EMBL/GenBank/DDBJ whole genome shotgun (WGS) entry which is preliminary data.</text>
</comment>
<evidence type="ECO:0000313" key="3">
    <source>
        <dbReference type="EMBL" id="RKS68454.1"/>
    </source>
</evidence>
<keyword evidence="4" id="KW-1185">Reference proteome</keyword>
<proteinExistence type="predicted"/>
<dbReference type="AlphaFoldDB" id="A0A420XJZ3"/>
<dbReference type="SUPFAM" id="SSF50475">
    <property type="entry name" value="FMN-binding split barrel"/>
    <property type="match status" value="1"/>
</dbReference>
<dbReference type="InterPro" id="IPR012349">
    <property type="entry name" value="Split_barrel_FMN-bd"/>
</dbReference>
<protein>
    <submittedName>
        <fullName evidence="3">Flavin reductase (DIM6/NTAB) family NADH-FMN oxidoreductase RutF</fullName>
    </submittedName>
</protein>
<evidence type="ECO:0000256" key="1">
    <source>
        <dbReference type="ARBA" id="ARBA00023002"/>
    </source>
</evidence>
<dbReference type="PANTHER" id="PTHR30466">
    <property type="entry name" value="FLAVIN REDUCTASE"/>
    <property type="match status" value="1"/>
</dbReference>
<dbReference type="GO" id="GO:0006208">
    <property type="term" value="P:pyrimidine nucleobase catabolic process"/>
    <property type="evidence" value="ECO:0007669"/>
    <property type="project" value="TreeGrafter"/>
</dbReference>
<organism evidence="3 4">
    <name type="scientific">Motilibacter peucedani</name>
    <dbReference type="NCBI Taxonomy" id="598650"/>
    <lineage>
        <taxon>Bacteria</taxon>
        <taxon>Bacillati</taxon>
        <taxon>Actinomycetota</taxon>
        <taxon>Actinomycetes</taxon>
        <taxon>Motilibacterales</taxon>
        <taxon>Motilibacteraceae</taxon>
        <taxon>Motilibacter</taxon>
    </lineage>
</organism>
<dbReference type="Gene3D" id="2.30.110.10">
    <property type="entry name" value="Electron Transport, Fmn-binding Protein, Chain A"/>
    <property type="match status" value="1"/>
</dbReference>
<dbReference type="GO" id="GO:0010181">
    <property type="term" value="F:FMN binding"/>
    <property type="evidence" value="ECO:0007669"/>
    <property type="project" value="InterPro"/>
</dbReference>